<protein>
    <submittedName>
        <fullName evidence="1">Uncharacterized protein</fullName>
    </submittedName>
</protein>
<organism evidence="1 2">
    <name type="scientific">Bifidobacterium tsurumiense</name>
    <dbReference type="NCBI Taxonomy" id="356829"/>
    <lineage>
        <taxon>Bacteria</taxon>
        <taxon>Bacillati</taxon>
        <taxon>Actinomycetota</taxon>
        <taxon>Actinomycetes</taxon>
        <taxon>Bifidobacteriales</taxon>
        <taxon>Bifidobacteriaceae</taxon>
        <taxon>Bifidobacterium</taxon>
    </lineage>
</organism>
<keyword evidence="2" id="KW-1185">Reference proteome</keyword>
<dbReference type="Proteomes" id="UP000029080">
    <property type="component" value="Unassembled WGS sequence"/>
</dbReference>
<evidence type="ECO:0000313" key="2">
    <source>
        <dbReference type="Proteomes" id="UP000029080"/>
    </source>
</evidence>
<dbReference type="EMBL" id="JGZU01000012">
    <property type="protein sequence ID" value="KFJ05786.1"/>
    <property type="molecule type" value="Genomic_DNA"/>
</dbReference>
<sequence length="73" mass="8435">MIILSCGKYQANLPLSHGIHSSQIHAYIDRSIPDIAFEYEEDSQLPESDDAVRCSYDRMNTREKVCKQCDDKR</sequence>
<gene>
    <name evidence="1" type="ORF">BITS_1790</name>
</gene>
<dbReference type="AlphaFoldDB" id="A0A087EDD5"/>
<name>A0A087EDD5_9BIFI</name>
<evidence type="ECO:0000313" key="1">
    <source>
        <dbReference type="EMBL" id="KFJ05786.1"/>
    </source>
</evidence>
<proteinExistence type="predicted"/>
<reference evidence="1 2" key="1">
    <citation type="submission" date="2014-03" db="EMBL/GenBank/DDBJ databases">
        <title>Genomics of Bifidobacteria.</title>
        <authorList>
            <person name="Ventura M."/>
            <person name="Milani C."/>
            <person name="Lugli G.A."/>
        </authorList>
    </citation>
    <scope>NUCLEOTIDE SEQUENCE [LARGE SCALE GENOMIC DNA]</scope>
    <source>
        <strain evidence="1 2">JCM 13495</strain>
    </source>
</reference>
<accession>A0A087EDD5</accession>
<comment type="caution">
    <text evidence="1">The sequence shown here is derived from an EMBL/GenBank/DDBJ whole genome shotgun (WGS) entry which is preliminary data.</text>
</comment>